<dbReference type="SUPFAM" id="SSF160240">
    <property type="entry name" value="Cation efflux protein cytoplasmic domain-like"/>
    <property type="match status" value="1"/>
</dbReference>
<comment type="caution">
    <text evidence="8">The sequence shown here is derived from an EMBL/GenBank/DDBJ whole genome shotgun (WGS) entry which is preliminary data.</text>
</comment>
<evidence type="ECO:0000256" key="5">
    <source>
        <dbReference type="ARBA" id="ARBA00023136"/>
    </source>
</evidence>
<dbReference type="Pfam" id="PF01545">
    <property type="entry name" value="Cation_efflux"/>
    <property type="match status" value="1"/>
</dbReference>
<dbReference type="EMBL" id="JAPZVQ010000023">
    <property type="protein sequence ID" value="MDA1388104.1"/>
    <property type="molecule type" value="Genomic_DNA"/>
</dbReference>
<feature type="transmembrane region" description="Helical" evidence="6">
    <location>
        <begin position="12"/>
        <end position="39"/>
    </location>
</feature>
<gene>
    <name evidence="9" type="ORF">J2S69_004120</name>
    <name evidence="8" type="ORF">O2L01_24135</name>
</gene>
<name>A0A9X3PMC1_9ACTN</name>
<dbReference type="GO" id="GO:0008324">
    <property type="term" value="F:monoatomic cation transmembrane transporter activity"/>
    <property type="evidence" value="ECO:0007669"/>
    <property type="project" value="InterPro"/>
</dbReference>
<evidence type="ECO:0000256" key="2">
    <source>
        <dbReference type="ARBA" id="ARBA00022448"/>
    </source>
</evidence>
<evidence type="ECO:0000313" key="8">
    <source>
        <dbReference type="EMBL" id="MDA1388104.1"/>
    </source>
</evidence>
<keyword evidence="4 6" id="KW-1133">Transmembrane helix</keyword>
<dbReference type="InterPro" id="IPR002524">
    <property type="entry name" value="Cation_efflux"/>
</dbReference>
<proteinExistence type="predicted"/>
<feature type="transmembrane region" description="Helical" evidence="6">
    <location>
        <begin position="200"/>
        <end position="224"/>
    </location>
</feature>
<reference evidence="9 11" key="2">
    <citation type="submission" date="2023-07" db="EMBL/GenBank/DDBJ databases">
        <title>Sequencing the genomes of 1000 actinobacteria strains.</title>
        <authorList>
            <person name="Klenk H.-P."/>
        </authorList>
    </citation>
    <scope>NUCLEOTIDE SEQUENCE [LARGE SCALE GENOMIC DNA]</scope>
    <source>
        <strain evidence="9 11">DSM 44724</strain>
    </source>
</reference>
<evidence type="ECO:0000313" key="11">
    <source>
        <dbReference type="Proteomes" id="UP001183604"/>
    </source>
</evidence>
<organism evidence="8 10">
    <name type="scientific">Glycomyces lechevalierae</name>
    <dbReference type="NCBI Taxonomy" id="256034"/>
    <lineage>
        <taxon>Bacteria</taxon>
        <taxon>Bacillati</taxon>
        <taxon>Actinomycetota</taxon>
        <taxon>Actinomycetes</taxon>
        <taxon>Glycomycetales</taxon>
        <taxon>Glycomycetaceae</taxon>
        <taxon>Glycomyces</taxon>
    </lineage>
</organism>
<dbReference type="GO" id="GO:0006829">
    <property type="term" value="P:zinc ion transport"/>
    <property type="evidence" value="ECO:0007669"/>
    <property type="project" value="InterPro"/>
</dbReference>
<dbReference type="SUPFAM" id="SSF161111">
    <property type="entry name" value="Cation efflux protein transmembrane domain-like"/>
    <property type="match status" value="1"/>
</dbReference>
<reference evidence="8" key="1">
    <citation type="submission" date="2022-12" db="EMBL/GenBank/DDBJ databases">
        <title>Gycomyces niveus sp.nov., a novel actinomycete isolated from soil in Shouguang.</title>
        <authorList>
            <person name="Yang X."/>
        </authorList>
    </citation>
    <scope>NUCLEOTIDE SEQUENCE</scope>
    <source>
        <strain evidence="8">DSM 44724</strain>
    </source>
</reference>
<keyword evidence="3 6" id="KW-0812">Transmembrane</keyword>
<dbReference type="EMBL" id="JAVDYD010000001">
    <property type="protein sequence ID" value="MDR7340401.1"/>
    <property type="molecule type" value="Genomic_DNA"/>
</dbReference>
<comment type="subcellular location">
    <subcellularLocation>
        <location evidence="1">Membrane</location>
        <topology evidence="1">Multi-pass membrane protein</topology>
    </subcellularLocation>
</comment>
<dbReference type="PANTHER" id="PTHR13414:SF9">
    <property type="entry name" value="PROTON-COUPLED ZINC ANTIPORTER SLC30A9, MITOCHONDRIAL"/>
    <property type="match status" value="1"/>
</dbReference>
<evidence type="ECO:0000256" key="3">
    <source>
        <dbReference type="ARBA" id="ARBA00022692"/>
    </source>
</evidence>
<feature type="transmembrane region" description="Helical" evidence="6">
    <location>
        <begin position="117"/>
        <end position="139"/>
    </location>
</feature>
<dbReference type="AlphaFoldDB" id="A0A9X3PMC1"/>
<dbReference type="NCBIfam" id="TIGR01297">
    <property type="entry name" value="CDF"/>
    <property type="match status" value="1"/>
</dbReference>
<keyword evidence="5 6" id="KW-0472">Membrane</keyword>
<dbReference type="InterPro" id="IPR036837">
    <property type="entry name" value="Cation_efflux_CTD_sf"/>
</dbReference>
<dbReference type="InterPro" id="IPR027469">
    <property type="entry name" value="Cation_efflux_TMD_sf"/>
</dbReference>
<evidence type="ECO:0000259" key="7">
    <source>
        <dbReference type="Pfam" id="PF01545"/>
    </source>
</evidence>
<feature type="transmembrane region" description="Helical" evidence="6">
    <location>
        <begin position="82"/>
        <end position="105"/>
    </location>
</feature>
<dbReference type="Gene3D" id="1.20.1510.10">
    <property type="entry name" value="Cation efflux protein transmembrane domain"/>
    <property type="match status" value="1"/>
</dbReference>
<dbReference type="Proteomes" id="UP001183604">
    <property type="component" value="Unassembled WGS sequence"/>
</dbReference>
<evidence type="ECO:0000256" key="4">
    <source>
        <dbReference type="ARBA" id="ARBA00022989"/>
    </source>
</evidence>
<accession>A0A9X3PMC1</accession>
<dbReference type="InterPro" id="IPR040177">
    <property type="entry name" value="SLC30A9"/>
</dbReference>
<evidence type="ECO:0000313" key="9">
    <source>
        <dbReference type="EMBL" id="MDR7340401.1"/>
    </source>
</evidence>
<feature type="transmembrane region" description="Helical" evidence="6">
    <location>
        <begin position="167"/>
        <end position="188"/>
    </location>
</feature>
<dbReference type="RefSeq" id="WP_270124604.1">
    <property type="nucleotide sequence ID" value="NZ_BAAAOM010000001.1"/>
</dbReference>
<dbReference type="PANTHER" id="PTHR13414">
    <property type="entry name" value="HUEL-CATION TRANSPORTER"/>
    <property type="match status" value="1"/>
</dbReference>
<sequence>MSEAAEVKSESVITVIIAALMNLCIALAKLVAGVVGGSAAMVSEAAHSAADTVTQVMLYIALRNSVKPADAAHPFGYGSTAYLWAALAAAFTFVAGGLFSITHGFHSLHGGAERDYLISYVVLAISFVLEGVSFIRTIVQVRRESRYWGVHPIRFLRRTPDTSVKAVFLEDFAALIGLLLAAGGLALTQATGDPVYDGTASILIGVLLLVIAVLLGHANISLLIGKSLPPRFVDAVRTELEAGDDIAAVQELLTLQLGPASVMVAAKIDFRDNATGEAIERTCRDLEAQLRERFPMVAYVFLSPWGEAEEVTR</sequence>
<keyword evidence="2" id="KW-0813">Transport</keyword>
<protein>
    <submittedName>
        <fullName evidence="8">Cation diffusion facilitator family transporter</fullName>
    </submittedName>
</protein>
<evidence type="ECO:0000313" key="10">
    <source>
        <dbReference type="Proteomes" id="UP001145799"/>
    </source>
</evidence>
<evidence type="ECO:0000256" key="6">
    <source>
        <dbReference type="SAM" id="Phobius"/>
    </source>
</evidence>
<dbReference type="InterPro" id="IPR058533">
    <property type="entry name" value="Cation_efflux_TM"/>
</dbReference>
<dbReference type="Proteomes" id="UP001145799">
    <property type="component" value="Unassembled WGS sequence"/>
</dbReference>
<keyword evidence="11" id="KW-1185">Reference proteome</keyword>
<evidence type="ECO:0000256" key="1">
    <source>
        <dbReference type="ARBA" id="ARBA00004141"/>
    </source>
</evidence>
<dbReference type="GO" id="GO:0016020">
    <property type="term" value="C:membrane"/>
    <property type="evidence" value="ECO:0007669"/>
    <property type="project" value="UniProtKB-SubCell"/>
</dbReference>
<feature type="domain" description="Cation efflux protein transmembrane" evidence="7">
    <location>
        <begin position="15"/>
        <end position="224"/>
    </location>
</feature>